<dbReference type="PANTHER" id="PTHR11109">
    <property type="entry name" value="GTP CYCLOHYDROLASE I"/>
    <property type="match status" value="1"/>
</dbReference>
<dbReference type="InterPro" id="IPR018234">
    <property type="entry name" value="GTP_CycHdrlase_I_CS"/>
</dbReference>
<dbReference type="SUPFAM" id="SSF55620">
    <property type="entry name" value="Tetrahydrobiopterin biosynthesis enzymes-like"/>
    <property type="match status" value="1"/>
</dbReference>
<dbReference type="PROSITE" id="PS00860">
    <property type="entry name" value="GTP_CYCLOHYDROL_1_2"/>
    <property type="match status" value="1"/>
</dbReference>
<feature type="binding site" evidence="6">
    <location>
        <position position="193"/>
    </location>
    <ligand>
        <name>Zn(2+)</name>
        <dbReference type="ChEBI" id="CHEBI:29105"/>
    </ligand>
</feature>
<comment type="catalytic activity">
    <reaction evidence="1 6">
        <text>GTP + H2O = 7,8-dihydroneopterin 3'-triphosphate + formate + H(+)</text>
        <dbReference type="Rhea" id="RHEA:17473"/>
        <dbReference type="ChEBI" id="CHEBI:15377"/>
        <dbReference type="ChEBI" id="CHEBI:15378"/>
        <dbReference type="ChEBI" id="CHEBI:15740"/>
        <dbReference type="ChEBI" id="CHEBI:37565"/>
        <dbReference type="ChEBI" id="CHEBI:58462"/>
        <dbReference type="EC" id="3.5.4.16"/>
    </reaction>
</comment>
<dbReference type="UniPathway" id="UPA00848">
    <property type="reaction ID" value="UER00151"/>
</dbReference>
<dbReference type="Gene3D" id="3.30.1130.10">
    <property type="match status" value="1"/>
</dbReference>
<keyword evidence="6" id="KW-0342">GTP-binding</keyword>
<dbReference type="Proteomes" id="UP000196485">
    <property type="component" value="Unassembled WGS sequence"/>
</dbReference>
<evidence type="ECO:0000256" key="2">
    <source>
        <dbReference type="ARBA" id="ARBA00005080"/>
    </source>
</evidence>
<gene>
    <name evidence="6 8" type="primary">folE</name>
    <name evidence="8" type="ORF">PAQU9191_00654</name>
</gene>
<comment type="pathway">
    <text evidence="2 6">Cofactor biosynthesis; 7,8-dihydroneopterin triphosphate biosynthesis; 7,8-dihydroneopterin triphosphate from GTP: step 1/1.</text>
</comment>
<dbReference type="PROSITE" id="PS00859">
    <property type="entry name" value="GTP_CYCLOHYDROL_1_1"/>
    <property type="match status" value="1"/>
</dbReference>
<dbReference type="InterPro" id="IPR043133">
    <property type="entry name" value="GTP-CH-I_C/QueF"/>
</dbReference>
<dbReference type="GO" id="GO:0006730">
    <property type="term" value="P:one-carbon metabolic process"/>
    <property type="evidence" value="ECO:0007669"/>
    <property type="project" value="UniProtKB-UniRule"/>
</dbReference>
<evidence type="ECO:0000259" key="7">
    <source>
        <dbReference type="Pfam" id="PF01227"/>
    </source>
</evidence>
<feature type="domain" description="GTP cyclohydrolase I" evidence="7">
    <location>
        <begin position="51"/>
        <end position="229"/>
    </location>
</feature>
<dbReference type="GO" id="GO:0005737">
    <property type="term" value="C:cytoplasm"/>
    <property type="evidence" value="ECO:0007669"/>
    <property type="project" value="TreeGrafter"/>
</dbReference>
<dbReference type="GO" id="GO:0046654">
    <property type="term" value="P:tetrahydrofolate biosynthetic process"/>
    <property type="evidence" value="ECO:0007669"/>
    <property type="project" value="UniProtKB-UniRule"/>
</dbReference>
<evidence type="ECO:0000256" key="4">
    <source>
        <dbReference type="ARBA" id="ARBA00022563"/>
    </source>
</evidence>
<evidence type="ECO:0000256" key="1">
    <source>
        <dbReference type="ARBA" id="ARBA00001052"/>
    </source>
</evidence>
<dbReference type="Pfam" id="PF01227">
    <property type="entry name" value="GTP_cyclohydroI"/>
    <property type="match status" value="1"/>
</dbReference>
<feature type="binding site" evidence="6">
    <location>
        <position position="122"/>
    </location>
    <ligand>
        <name>Zn(2+)</name>
        <dbReference type="ChEBI" id="CHEBI:29105"/>
    </ligand>
</feature>
<evidence type="ECO:0000313" key="9">
    <source>
        <dbReference type="Proteomes" id="UP000196485"/>
    </source>
</evidence>
<dbReference type="InterPro" id="IPR020602">
    <property type="entry name" value="GTP_CycHdrlase_I_dom"/>
</dbReference>
<evidence type="ECO:0000256" key="6">
    <source>
        <dbReference type="HAMAP-Rule" id="MF_00223"/>
    </source>
</evidence>
<dbReference type="GO" id="GO:0006729">
    <property type="term" value="P:tetrahydrobiopterin biosynthetic process"/>
    <property type="evidence" value="ECO:0007669"/>
    <property type="project" value="TreeGrafter"/>
</dbReference>
<accession>A0A1Y6KTK9</accession>
<dbReference type="EC" id="3.5.4.16" evidence="6"/>
<dbReference type="FunFam" id="3.30.1130.10:FF:000001">
    <property type="entry name" value="GTP cyclohydrolase 1"/>
    <property type="match status" value="1"/>
</dbReference>
<dbReference type="PANTHER" id="PTHR11109:SF7">
    <property type="entry name" value="GTP CYCLOHYDROLASE 1"/>
    <property type="match status" value="1"/>
</dbReference>
<organism evidence="8 9">
    <name type="scientific">Photobacterium aquimaris</name>
    <dbReference type="NCBI Taxonomy" id="512643"/>
    <lineage>
        <taxon>Bacteria</taxon>
        <taxon>Pseudomonadati</taxon>
        <taxon>Pseudomonadota</taxon>
        <taxon>Gammaproteobacteria</taxon>
        <taxon>Vibrionales</taxon>
        <taxon>Vibrionaceae</taxon>
        <taxon>Photobacterium</taxon>
    </lineage>
</organism>
<name>A0A1Y6KTK9_9GAMM</name>
<dbReference type="HAMAP" id="MF_00223">
    <property type="entry name" value="FolE"/>
    <property type="match status" value="1"/>
</dbReference>
<keyword evidence="6" id="KW-0479">Metal-binding</keyword>
<dbReference type="InterPro" id="IPR001474">
    <property type="entry name" value="GTP_CycHdrlase_I"/>
</dbReference>
<proteinExistence type="inferred from homology"/>
<reference evidence="9" key="1">
    <citation type="submission" date="2017-06" db="EMBL/GenBank/DDBJ databases">
        <authorList>
            <person name="Rodrigo-Torres L."/>
            <person name="Arahal R. D."/>
            <person name="Lucena T."/>
        </authorList>
    </citation>
    <scope>NUCLEOTIDE SEQUENCE [LARGE SCALE GENOMIC DNA]</scope>
    <source>
        <strain evidence="9">type strain: CECT 9192</strain>
    </source>
</reference>
<comment type="similarity">
    <text evidence="3 6">Belongs to the GTP cyclohydrolase I family.</text>
</comment>
<keyword evidence="9" id="KW-1185">Reference proteome</keyword>
<dbReference type="Gene3D" id="1.10.286.10">
    <property type="match status" value="1"/>
</dbReference>
<sequence length="230" mass="25905">MSFLFYLGQLEEEMTALSVSAIQVRDALAARGLETPMTADVISREEKKEKIEYHMREVLSLLALDLTDDSLVETPHRIAKMYVDEIFSGLDYTNFPKITVIENKMNCDEMVRVKDITLTSTCEHHLVTIDGQATIAYIPRGKIIGLSKINRIVRFFSQRPQVQERLTQQVLVALQTLLESEDVAVTIDATHYCVKSRGVMDATSVTTTTALGGIFKRNPATRAEFFNGIR</sequence>
<keyword evidence="6" id="KW-0862">Zinc</keyword>
<dbReference type="EMBL" id="FYAH01000001">
    <property type="protein sequence ID" value="SMY15431.1"/>
    <property type="molecule type" value="Genomic_DNA"/>
</dbReference>
<dbReference type="NCBIfam" id="NF006824">
    <property type="entry name" value="PRK09347.1-1"/>
    <property type="match status" value="1"/>
</dbReference>
<evidence type="ECO:0000256" key="3">
    <source>
        <dbReference type="ARBA" id="ARBA00008085"/>
    </source>
</evidence>
<evidence type="ECO:0000313" key="8">
    <source>
        <dbReference type="EMBL" id="SMY15431.1"/>
    </source>
</evidence>
<feature type="binding site" evidence="6">
    <location>
        <position position="125"/>
    </location>
    <ligand>
        <name>Zn(2+)</name>
        <dbReference type="ChEBI" id="CHEBI:29105"/>
    </ligand>
</feature>
<dbReference type="GO" id="GO:0005525">
    <property type="term" value="F:GTP binding"/>
    <property type="evidence" value="ECO:0007669"/>
    <property type="project" value="UniProtKB-KW"/>
</dbReference>
<dbReference type="NCBIfam" id="TIGR00063">
    <property type="entry name" value="folE"/>
    <property type="match status" value="1"/>
</dbReference>
<dbReference type="AlphaFoldDB" id="A0A1Y6KTK9"/>
<keyword evidence="4 6" id="KW-0554">One-carbon metabolism</keyword>
<dbReference type="NCBIfam" id="NF006826">
    <property type="entry name" value="PRK09347.1-3"/>
    <property type="match status" value="1"/>
</dbReference>
<keyword evidence="5 6" id="KW-0378">Hydrolase</keyword>
<comment type="subunit">
    <text evidence="6">Homopolymer.</text>
</comment>
<evidence type="ECO:0000256" key="5">
    <source>
        <dbReference type="ARBA" id="ARBA00022801"/>
    </source>
</evidence>
<keyword evidence="6" id="KW-0547">Nucleotide-binding</keyword>
<dbReference type="GO" id="GO:0003934">
    <property type="term" value="F:GTP cyclohydrolase I activity"/>
    <property type="evidence" value="ECO:0007669"/>
    <property type="project" value="UniProtKB-UniRule"/>
</dbReference>
<dbReference type="GO" id="GO:0008270">
    <property type="term" value="F:zinc ion binding"/>
    <property type="evidence" value="ECO:0007669"/>
    <property type="project" value="UniProtKB-UniRule"/>
</dbReference>
<dbReference type="InterPro" id="IPR043134">
    <property type="entry name" value="GTP-CH-I_N"/>
</dbReference>
<protein>
    <recommendedName>
        <fullName evidence="6">GTP cyclohydrolase 1</fullName>
        <ecNumber evidence="6">3.5.4.16</ecNumber>
    </recommendedName>
    <alternativeName>
        <fullName evidence="6">GTP cyclohydrolase I</fullName>
        <shortName evidence="6">GTP-CH-I</shortName>
    </alternativeName>
</protein>